<keyword evidence="1" id="KW-1133">Transmembrane helix</keyword>
<feature type="transmembrane region" description="Helical" evidence="1">
    <location>
        <begin position="53"/>
        <end position="71"/>
    </location>
</feature>
<feature type="transmembrane region" description="Helical" evidence="1">
    <location>
        <begin position="78"/>
        <end position="98"/>
    </location>
</feature>
<dbReference type="EMBL" id="CP034235">
    <property type="protein sequence ID" value="QGQ93813.1"/>
    <property type="molecule type" value="Genomic_DNA"/>
</dbReference>
<protein>
    <submittedName>
        <fullName evidence="2">DUF1772 domain-containing protein</fullName>
    </submittedName>
</protein>
<dbReference type="AlphaFoldDB" id="A0A6B8RE88"/>
<dbReference type="RefSeq" id="WP_155698811.1">
    <property type="nucleotide sequence ID" value="NZ_CP034235.1"/>
</dbReference>
<sequence>MIKTIFFSVNLLLVALVVGTMFGIWFGLNPKQMPYPVYLEHQQLLIRSLNVKLPLLAAVGIVLTIISAVLCRKDRNMLLLLIVAAIFLIVAGIITRFLNQPINAKMMTWVIENPPSDWISLRDSWWKWHIVRSIAGLIGLTILILGLLINRSVR</sequence>
<feature type="transmembrane region" description="Helical" evidence="1">
    <location>
        <begin position="130"/>
        <end position="149"/>
    </location>
</feature>
<evidence type="ECO:0000313" key="3">
    <source>
        <dbReference type="Proteomes" id="UP000426246"/>
    </source>
</evidence>
<evidence type="ECO:0000256" key="1">
    <source>
        <dbReference type="SAM" id="Phobius"/>
    </source>
</evidence>
<evidence type="ECO:0000313" key="2">
    <source>
        <dbReference type="EMBL" id="QGQ93813.1"/>
    </source>
</evidence>
<dbReference type="OrthoDB" id="4412667at2"/>
<accession>A0A6B8RE88</accession>
<dbReference type="KEGG" id="ppsc:EHS13_02270"/>
<gene>
    <name evidence="2" type="ORF">EHS13_02270</name>
</gene>
<keyword evidence="1" id="KW-0472">Membrane</keyword>
<proteinExistence type="predicted"/>
<feature type="transmembrane region" description="Helical" evidence="1">
    <location>
        <begin position="7"/>
        <end position="28"/>
    </location>
</feature>
<dbReference type="Proteomes" id="UP000426246">
    <property type="component" value="Chromosome"/>
</dbReference>
<keyword evidence="3" id="KW-1185">Reference proteome</keyword>
<organism evidence="2 3">
    <name type="scientific">Paenibacillus psychroresistens</name>
    <dbReference type="NCBI Taxonomy" id="1778678"/>
    <lineage>
        <taxon>Bacteria</taxon>
        <taxon>Bacillati</taxon>
        <taxon>Bacillota</taxon>
        <taxon>Bacilli</taxon>
        <taxon>Bacillales</taxon>
        <taxon>Paenibacillaceae</taxon>
        <taxon>Paenibacillus</taxon>
    </lineage>
</organism>
<reference evidence="3" key="1">
    <citation type="submission" date="2018-11" db="EMBL/GenBank/DDBJ databases">
        <title>Complete genome sequence of Paenibacillus sp. ML311-T8.</title>
        <authorList>
            <person name="Nam Y.-D."/>
            <person name="Kang J."/>
            <person name="Chung W.-H."/>
            <person name="Park Y.S."/>
        </authorList>
    </citation>
    <scope>NUCLEOTIDE SEQUENCE [LARGE SCALE GENOMIC DNA]</scope>
    <source>
        <strain evidence="3">ML311-T8</strain>
    </source>
</reference>
<dbReference type="Pfam" id="PF08592">
    <property type="entry name" value="Anthrone_oxy"/>
    <property type="match status" value="1"/>
</dbReference>
<keyword evidence="1" id="KW-0812">Transmembrane</keyword>
<name>A0A6B8RE88_9BACL</name>
<dbReference type="InterPro" id="IPR013901">
    <property type="entry name" value="Anthrone_oxy"/>
</dbReference>